<keyword evidence="1 2" id="KW-0690">Ribosome biogenesis</keyword>
<comment type="subunit">
    <text evidence="2">Monomer. Binds 30S ribosomal subunits, but not 50S ribosomal subunits or 70S ribosomes.</text>
</comment>
<dbReference type="NCBIfam" id="TIGR00082">
    <property type="entry name" value="rbfA"/>
    <property type="match status" value="1"/>
</dbReference>
<comment type="function">
    <text evidence="2">One of several proteins that assist in the late maturation steps of the functional core of the 30S ribosomal subunit. Associates with free 30S ribosomal subunits (but not with 30S subunits that are part of 70S ribosomes or polysomes). Required for efficient processing of 16S rRNA. May interact with the 5'-terminal helix region of 16S rRNA.</text>
</comment>
<evidence type="ECO:0000313" key="4">
    <source>
        <dbReference type="Proteomes" id="UP000256695"/>
    </source>
</evidence>
<dbReference type="Pfam" id="PF02033">
    <property type="entry name" value="RBFA"/>
    <property type="match status" value="1"/>
</dbReference>
<keyword evidence="2" id="KW-0963">Cytoplasm</keyword>
<name>A0A3D8JAT8_9HELI</name>
<dbReference type="SUPFAM" id="SSF89919">
    <property type="entry name" value="Ribosome-binding factor A, RbfA"/>
    <property type="match status" value="1"/>
</dbReference>
<comment type="caution">
    <text evidence="3">The sequence shown here is derived from an EMBL/GenBank/DDBJ whole genome shotgun (WGS) entry which is preliminary data.</text>
</comment>
<accession>A0A3D8JAT8</accession>
<gene>
    <name evidence="2" type="primary">rbfA</name>
    <name evidence="3" type="ORF">CQA57_00725</name>
</gene>
<dbReference type="Gene3D" id="3.30.300.20">
    <property type="match status" value="1"/>
</dbReference>
<dbReference type="AlphaFoldDB" id="A0A3D8JAT8"/>
<dbReference type="GO" id="GO:0005737">
    <property type="term" value="C:cytoplasm"/>
    <property type="evidence" value="ECO:0007669"/>
    <property type="project" value="UniProtKB-SubCell"/>
</dbReference>
<evidence type="ECO:0000313" key="3">
    <source>
        <dbReference type="EMBL" id="RDU74607.1"/>
    </source>
</evidence>
<evidence type="ECO:0000256" key="1">
    <source>
        <dbReference type="ARBA" id="ARBA00022517"/>
    </source>
</evidence>
<dbReference type="NCBIfam" id="NF001806">
    <property type="entry name" value="PRK00521.3-4"/>
    <property type="match status" value="1"/>
</dbReference>
<proteinExistence type="inferred from homology"/>
<dbReference type="Proteomes" id="UP000256695">
    <property type="component" value="Unassembled WGS sequence"/>
</dbReference>
<organism evidence="3 4">
    <name type="scientific">Helicobacter anseris</name>
    <dbReference type="NCBI Taxonomy" id="375926"/>
    <lineage>
        <taxon>Bacteria</taxon>
        <taxon>Pseudomonadati</taxon>
        <taxon>Campylobacterota</taxon>
        <taxon>Epsilonproteobacteria</taxon>
        <taxon>Campylobacterales</taxon>
        <taxon>Helicobacteraceae</taxon>
        <taxon>Helicobacter</taxon>
    </lineage>
</organism>
<dbReference type="OrthoDB" id="5339518at2"/>
<reference evidence="3 4" key="1">
    <citation type="submission" date="2018-04" db="EMBL/GenBank/DDBJ databases">
        <title>Novel Campyloabacter and Helicobacter Species and Strains.</title>
        <authorList>
            <person name="Mannion A.J."/>
            <person name="Shen Z."/>
            <person name="Fox J.G."/>
        </authorList>
    </citation>
    <scope>NUCLEOTIDE SEQUENCE [LARGE SCALE GENOMIC DNA]</scope>
    <source>
        <strain evidence="3 4">MIT 04-9362</strain>
    </source>
</reference>
<dbReference type="HAMAP" id="MF_00003">
    <property type="entry name" value="RbfA"/>
    <property type="match status" value="1"/>
</dbReference>
<evidence type="ECO:0000256" key="2">
    <source>
        <dbReference type="HAMAP-Rule" id="MF_00003"/>
    </source>
</evidence>
<keyword evidence="4" id="KW-1185">Reference proteome</keyword>
<sequence>MKDIKIQRTQSLLLELLSQALVNLSDTRINSLTITEVLCSRGKHNADVFILFDTQDKEEQKKLLSLLQKAQGTLREYVLSSSGWFRCPKFCFKADESFGRVNNLDRIFEKISK</sequence>
<dbReference type="RefSeq" id="WP_115578316.1">
    <property type="nucleotide sequence ID" value="NZ_NXLX01000001.1"/>
</dbReference>
<dbReference type="InterPro" id="IPR000238">
    <property type="entry name" value="RbfA"/>
</dbReference>
<dbReference type="InterPro" id="IPR023799">
    <property type="entry name" value="RbfA_dom_sf"/>
</dbReference>
<comment type="similarity">
    <text evidence="2">Belongs to the RbfA family.</text>
</comment>
<comment type="subcellular location">
    <subcellularLocation>
        <location evidence="2">Cytoplasm</location>
    </subcellularLocation>
</comment>
<dbReference type="InterPro" id="IPR015946">
    <property type="entry name" value="KH_dom-like_a/b"/>
</dbReference>
<dbReference type="EMBL" id="NXLX01000001">
    <property type="protein sequence ID" value="RDU74607.1"/>
    <property type="molecule type" value="Genomic_DNA"/>
</dbReference>
<dbReference type="GO" id="GO:0030490">
    <property type="term" value="P:maturation of SSU-rRNA"/>
    <property type="evidence" value="ECO:0007669"/>
    <property type="project" value="UniProtKB-UniRule"/>
</dbReference>
<protein>
    <recommendedName>
        <fullName evidence="2">Ribosome-binding factor A</fullName>
    </recommendedName>
</protein>